<dbReference type="STRING" id="216938.SHELI_v1c09190"/>
<sequence>MIHIAIEGIDGVGKTTVSELLSKEINYKYVHKPLSEIFGENKISEYIGLRNKINTMENRNITAWFYCLGSIYMYEKYKKENIITDRHLASNYAWGDVEYNDDIFDLVLKKIGKPKLTVILYASEEILKKRILMRNKNDKDLKKIEYSNNHYKRLEKFCINKKINYIFINTDKLTPKNIVDIIKKSMGDLNEKS</sequence>
<feature type="domain" description="Thymidylate kinase-like" evidence="1">
    <location>
        <begin position="6"/>
        <end position="172"/>
    </location>
</feature>
<dbReference type="GO" id="GO:0016301">
    <property type="term" value="F:kinase activity"/>
    <property type="evidence" value="ECO:0007669"/>
    <property type="project" value="UniProtKB-KW"/>
</dbReference>
<dbReference type="InterPro" id="IPR039430">
    <property type="entry name" value="Thymidylate_kin-like_dom"/>
</dbReference>
<evidence type="ECO:0000313" key="2">
    <source>
        <dbReference type="EMBL" id="AOG60868.1"/>
    </source>
</evidence>
<organism evidence="2 3">
    <name type="scientific">Spiroplasma helicoides</name>
    <dbReference type="NCBI Taxonomy" id="216938"/>
    <lineage>
        <taxon>Bacteria</taxon>
        <taxon>Bacillati</taxon>
        <taxon>Mycoplasmatota</taxon>
        <taxon>Mollicutes</taxon>
        <taxon>Entomoplasmatales</taxon>
        <taxon>Spiroplasmataceae</taxon>
        <taxon>Spiroplasma</taxon>
    </lineage>
</organism>
<keyword evidence="2" id="KW-0808">Transferase</keyword>
<protein>
    <submittedName>
        <fullName evidence="2">Thymidylate kinase</fullName>
    </submittedName>
</protein>
<dbReference type="AlphaFoldDB" id="A0A1B3SLR0"/>
<accession>A0A1B3SLR0</accession>
<dbReference type="Proteomes" id="UP000094378">
    <property type="component" value="Chromosome"/>
</dbReference>
<dbReference type="RefSeq" id="WP_069117132.1">
    <property type="nucleotide sequence ID" value="NZ_CP017015.1"/>
</dbReference>
<dbReference type="KEGG" id="shj:SHELI_v1c09190"/>
<name>A0A1B3SLR0_9MOLU</name>
<gene>
    <name evidence="2" type="primary">tmk</name>
    <name evidence="2" type="ORF">SHELI_v1c09190</name>
</gene>
<proteinExistence type="predicted"/>
<keyword evidence="2" id="KW-0418">Kinase</keyword>
<dbReference type="PATRIC" id="fig|216938.3.peg.934"/>
<dbReference type="Gene3D" id="3.40.50.300">
    <property type="entry name" value="P-loop containing nucleotide triphosphate hydrolases"/>
    <property type="match status" value="1"/>
</dbReference>
<dbReference type="OrthoDB" id="9774907at2"/>
<evidence type="ECO:0000259" key="1">
    <source>
        <dbReference type="Pfam" id="PF02223"/>
    </source>
</evidence>
<dbReference type="EMBL" id="CP017015">
    <property type="protein sequence ID" value="AOG60868.1"/>
    <property type="molecule type" value="Genomic_DNA"/>
</dbReference>
<dbReference type="SUPFAM" id="SSF52540">
    <property type="entry name" value="P-loop containing nucleoside triphosphate hydrolases"/>
    <property type="match status" value="1"/>
</dbReference>
<dbReference type="Pfam" id="PF02223">
    <property type="entry name" value="Thymidylate_kin"/>
    <property type="match status" value="1"/>
</dbReference>
<dbReference type="InterPro" id="IPR027417">
    <property type="entry name" value="P-loop_NTPase"/>
</dbReference>
<evidence type="ECO:0000313" key="3">
    <source>
        <dbReference type="Proteomes" id="UP000094378"/>
    </source>
</evidence>
<keyword evidence="3" id="KW-1185">Reference proteome</keyword>
<reference evidence="2 3" key="1">
    <citation type="submission" date="2016-08" db="EMBL/GenBank/DDBJ databases">
        <title>Complete genome sequence of Spiroplasma helicoides TABS-2 (DSM 22551).</title>
        <authorList>
            <person name="Shen W.-Y."/>
            <person name="Lo W.-S."/>
            <person name="Lai Y.-C."/>
            <person name="Kuo C.-H."/>
        </authorList>
    </citation>
    <scope>NUCLEOTIDE SEQUENCE [LARGE SCALE GENOMIC DNA]</scope>
    <source>
        <strain evidence="2 3">TABS-2</strain>
    </source>
</reference>